<dbReference type="EC" id="3.5.1.28" evidence="3"/>
<dbReference type="EMBL" id="CP000683">
    <property type="protein sequence ID" value="ABV84722.1"/>
    <property type="molecule type" value="Genomic_DNA"/>
</dbReference>
<dbReference type="GO" id="GO:0008745">
    <property type="term" value="F:N-acetylmuramoyl-L-alanine amidase activity"/>
    <property type="evidence" value="ECO:0007669"/>
    <property type="project" value="UniProtKB-EC"/>
</dbReference>
<dbReference type="CDD" id="cd06583">
    <property type="entry name" value="PGRP"/>
    <property type="match status" value="1"/>
</dbReference>
<reference evidence="8 9" key="1">
    <citation type="journal article" date="2007" name="Genome Res.">
        <title>Lateral gene transfer between obligate intracellular bacteria: evidence from the Rickettsia massiliae genome.</title>
        <authorList>
            <person name="Blanc G."/>
            <person name="Ogata H."/>
            <person name="Robert C."/>
            <person name="Audic S."/>
            <person name="Claverie J.-M."/>
            <person name="Raoult D."/>
        </authorList>
    </citation>
    <scope>NUCLEOTIDE SEQUENCE [LARGE SCALE GENOMIC DNA]</scope>
    <source>
        <strain evidence="9">Mtu5</strain>
    </source>
</reference>
<dbReference type="InterPro" id="IPR036365">
    <property type="entry name" value="PGBD-like_sf"/>
</dbReference>
<evidence type="ECO:0000256" key="2">
    <source>
        <dbReference type="ARBA" id="ARBA00007553"/>
    </source>
</evidence>
<dbReference type="GO" id="GO:0071555">
    <property type="term" value="P:cell wall organization"/>
    <property type="evidence" value="ECO:0007669"/>
    <property type="project" value="UniProtKB-KW"/>
</dbReference>
<dbReference type="KEGG" id="rms:RMA_0515"/>
<comment type="similarity">
    <text evidence="2">Belongs to the N-acetylmuramoyl-L-alanine amidase 2 family.</text>
</comment>
<keyword evidence="9" id="KW-1185">Reference proteome</keyword>
<feature type="domain" description="Peptidoglycan binding-like" evidence="6">
    <location>
        <begin position="198"/>
        <end position="238"/>
    </location>
</feature>
<dbReference type="InterPro" id="IPR002502">
    <property type="entry name" value="Amidase_domain"/>
</dbReference>
<dbReference type="InterPro" id="IPR036505">
    <property type="entry name" value="Amidase/PGRP_sf"/>
</dbReference>
<dbReference type="InterPro" id="IPR036366">
    <property type="entry name" value="PGBDSf"/>
</dbReference>
<keyword evidence="4" id="KW-0378">Hydrolase</keyword>
<dbReference type="InterPro" id="IPR002477">
    <property type="entry name" value="Peptidoglycan-bd-like"/>
</dbReference>
<gene>
    <name evidence="8" type="primary">ampD1</name>
    <name evidence="8" type="ordered locus">RMA_0515</name>
</gene>
<organism evidence="8 9">
    <name type="scientific">Rickettsia massiliae (strain Mtu5)</name>
    <dbReference type="NCBI Taxonomy" id="416276"/>
    <lineage>
        <taxon>Bacteria</taxon>
        <taxon>Pseudomonadati</taxon>
        <taxon>Pseudomonadota</taxon>
        <taxon>Alphaproteobacteria</taxon>
        <taxon>Rickettsiales</taxon>
        <taxon>Rickettsiaceae</taxon>
        <taxon>Rickettsieae</taxon>
        <taxon>Rickettsia</taxon>
        <taxon>spotted fever group</taxon>
    </lineage>
</organism>
<keyword evidence="5" id="KW-0961">Cell wall biogenesis/degradation</keyword>
<feature type="domain" description="N-acetylmuramoyl-L-alanine amidase" evidence="7">
    <location>
        <begin position="38"/>
        <end position="147"/>
    </location>
</feature>
<dbReference type="HOGENOM" id="CLU_092794_0_0_5"/>
<dbReference type="InterPro" id="IPR051206">
    <property type="entry name" value="NAMLAA_amidase_2"/>
</dbReference>
<dbReference type="AlphaFoldDB" id="A8F1D6"/>
<comment type="catalytic activity">
    <reaction evidence="1">
        <text>Hydrolyzes the link between N-acetylmuramoyl residues and L-amino acid residues in certain cell-wall glycopeptides.</text>
        <dbReference type="EC" id="3.5.1.28"/>
    </reaction>
</comment>
<evidence type="ECO:0000256" key="1">
    <source>
        <dbReference type="ARBA" id="ARBA00001561"/>
    </source>
</evidence>
<dbReference type="SUPFAM" id="SSF47090">
    <property type="entry name" value="PGBD-like"/>
    <property type="match status" value="1"/>
</dbReference>
<dbReference type="Proteomes" id="UP000001311">
    <property type="component" value="Chromosome"/>
</dbReference>
<dbReference type="GO" id="GO:0009254">
    <property type="term" value="P:peptidoglycan turnover"/>
    <property type="evidence" value="ECO:0007669"/>
    <property type="project" value="TreeGrafter"/>
</dbReference>
<dbReference type="Pfam" id="PF01510">
    <property type="entry name" value="Amidase_2"/>
    <property type="match status" value="1"/>
</dbReference>
<evidence type="ECO:0000256" key="3">
    <source>
        <dbReference type="ARBA" id="ARBA00011901"/>
    </source>
</evidence>
<dbReference type="GO" id="GO:0019867">
    <property type="term" value="C:outer membrane"/>
    <property type="evidence" value="ECO:0007669"/>
    <property type="project" value="TreeGrafter"/>
</dbReference>
<evidence type="ECO:0000256" key="5">
    <source>
        <dbReference type="ARBA" id="ARBA00023316"/>
    </source>
</evidence>
<evidence type="ECO:0000256" key="4">
    <source>
        <dbReference type="ARBA" id="ARBA00022801"/>
    </source>
</evidence>
<name>A8F1D6_RICM5</name>
<dbReference type="Pfam" id="PF01471">
    <property type="entry name" value="PG_binding_1"/>
    <property type="match status" value="1"/>
</dbReference>
<dbReference type="PANTHER" id="PTHR30417">
    <property type="entry name" value="N-ACETYLMURAMOYL-L-ALANINE AMIDASE AMID"/>
    <property type="match status" value="1"/>
</dbReference>
<evidence type="ECO:0000313" key="8">
    <source>
        <dbReference type="EMBL" id="ABV84722.1"/>
    </source>
</evidence>
<evidence type="ECO:0000313" key="9">
    <source>
        <dbReference type="Proteomes" id="UP000001311"/>
    </source>
</evidence>
<accession>A8F1D6</accession>
<evidence type="ECO:0000259" key="6">
    <source>
        <dbReference type="Pfam" id="PF01471"/>
    </source>
</evidence>
<dbReference type="Gene3D" id="1.10.101.10">
    <property type="entry name" value="PGBD-like superfamily/PGBD"/>
    <property type="match status" value="1"/>
</dbReference>
<sequence length="273" mass="30495">MYWRKFMSKSKAIENNGISNTNSPNGKYMAPRPEGVKPTCVVITYSVSKDIKAVREVLDERGASVHYIIDKDGTQKEYHNDLTDQAFYAGKSSWKGEVGVNKFGIGVMLINDAKSDFPEEQIGKLKEFLKDVTERYPDLDLKNDLVGLGEVTVNREGNAHIAPGSKFPWKELAAAGFGRYFETTQEQKSELLLSLDSTGEKVNILQENLKEYGYGVESTSTFDQFTQQAVRVFNDRYGTGLPNEEPPVSWTEAGQDVLSQLLGQTVLEQTENA</sequence>
<dbReference type="GO" id="GO:0009253">
    <property type="term" value="P:peptidoglycan catabolic process"/>
    <property type="evidence" value="ECO:0007669"/>
    <property type="project" value="InterPro"/>
</dbReference>
<dbReference type="SUPFAM" id="SSF55846">
    <property type="entry name" value="N-acetylmuramoyl-L-alanine amidase-like"/>
    <property type="match status" value="1"/>
</dbReference>
<dbReference type="Gene3D" id="3.40.80.10">
    <property type="entry name" value="Peptidoglycan recognition protein-like"/>
    <property type="match status" value="1"/>
</dbReference>
<proteinExistence type="inferred from homology"/>
<protein>
    <recommendedName>
        <fullName evidence="3">N-acetylmuramoyl-L-alanine amidase</fullName>
        <ecNumber evidence="3">3.5.1.28</ecNumber>
    </recommendedName>
</protein>
<dbReference type="PANTHER" id="PTHR30417:SF1">
    <property type="entry name" value="N-ACETYLMURAMOYL-L-ALANINE AMIDASE AMID"/>
    <property type="match status" value="1"/>
</dbReference>
<evidence type="ECO:0000259" key="7">
    <source>
        <dbReference type="Pfam" id="PF01510"/>
    </source>
</evidence>